<comment type="caution">
    <text evidence="1">The sequence shown here is derived from an EMBL/GenBank/DDBJ whole genome shotgun (WGS) entry which is preliminary data.</text>
</comment>
<dbReference type="InterPro" id="IPR026838">
    <property type="entry name" value="YheC/D"/>
</dbReference>
<dbReference type="Proteomes" id="UP001596047">
    <property type="component" value="Unassembled WGS sequence"/>
</dbReference>
<organism evidence="1 2">
    <name type="scientific">Paenibacillus solisilvae</name>
    <dbReference type="NCBI Taxonomy" id="2486751"/>
    <lineage>
        <taxon>Bacteria</taxon>
        <taxon>Bacillati</taxon>
        <taxon>Bacillota</taxon>
        <taxon>Bacilli</taxon>
        <taxon>Bacillales</taxon>
        <taxon>Paenibacillaceae</taxon>
        <taxon>Paenibacillus</taxon>
    </lineage>
</organism>
<sequence length="43" mass="5096">MDVNGRVWLIEANPKPGRTLFIKTGERKVYRTSVRRPLQYAMF</sequence>
<dbReference type="RefSeq" id="WP_379190570.1">
    <property type="nucleotide sequence ID" value="NZ_JBHSOW010000083.1"/>
</dbReference>
<dbReference type="Pfam" id="PF14398">
    <property type="entry name" value="ATPgrasp_YheCD"/>
    <property type="match status" value="1"/>
</dbReference>
<name>A0ABW0W2R7_9BACL</name>
<evidence type="ECO:0000313" key="1">
    <source>
        <dbReference type="EMBL" id="MFC5651938.1"/>
    </source>
</evidence>
<reference evidence="2" key="1">
    <citation type="journal article" date="2019" name="Int. J. Syst. Evol. Microbiol.">
        <title>The Global Catalogue of Microorganisms (GCM) 10K type strain sequencing project: providing services to taxonomists for standard genome sequencing and annotation.</title>
        <authorList>
            <consortium name="The Broad Institute Genomics Platform"/>
            <consortium name="The Broad Institute Genome Sequencing Center for Infectious Disease"/>
            <person name="Wu L."/>
            <person name="Ma J."/>
        </authorList>
    </citation>
    <scope>NUCLEOTIDE SEQUENCE [LARGE SCALE GENOMIC DNA]</scope>
    <source>
        <strain evidence="2">CGMCC 1.3240</strain>
    </source>
</reference>
<keyword evidence="2" id="KW-1185">Reference proteome</keyword>
<proteinExistence type="predicted"/>
<protein>
    <submittedName>
        <fullName evidence="1">YheC/YheD family protein</fullName>
    </submittedName>
</protein>
<accession>A0ABW0W2R7</accession>
<gene>
    <name evidence="1" type="ORF">ACFPYJ_23020</name>
</gene>
<evidence type="ECO:0000313" key="2">
    <source>
        <dbReference type="Proteomes" id="UP001596047"/>
    </source>
</evidence>
<dbReference type="EMBL" id="JBHSOW010000083">
    <property type="protein sequence ID" value="MFC5651938.1"/>
    <property type="molecule type" value="Genomic_DNA"/>
</dbReference>